<keyword evidence="7" id="KW-1185">Reference proteome</keyword>
<organism evidence="6 7">
    <name type="scientific">Clostridium manihotivorum</name>
    <dbReference type="NCBI Taxonomy" id="2320868"/>
    <lineage>
        <taxon>Bacteria</taxon>
        <taxon>Bacillati</taxon>
        <taxon>Bacillota</taxon>
        <taxon>Clostridia</taxon>
        <taxon>Eubacteriales</taxon>
        <taxon>Clostridiaceae</taxon>
        <taxon>Clostridium</taxon>
    </lineage>
</organism>
<dbReference type="PRINTS" id="PR00455">
    <property type="entry name" value="HTHTETR"/>
</dbReference>
<accession>A0A410DTW2</accession>
<evidence type="ECO:0000256" key="2">
    <source>
        <dbReference type="ARBA" id="ARBA00023125"/>
    </source>
</evidence>
<proteinExistence type="predicted"/>
<dbReference type="InterPro" id="IPR050109">
    <property type="entry name" value="HTH-type_TetR-like_transc_reg"/>
</dbReference>
<evidence type="ECO:0000256" key="1">
    <source>
        <dbReference type="ARBA" id="ARBA00023015"/>
    </source>
</evidence>
<dbReference type="Gene3D" id="1.10.357.10">
    <property type="entry name" value="Tetracycline Repressor, domain 2"/>
    <property type="match status" value="1"/>
</dbReference>
<keyword evidence="3" id="KW-0804">Transcription</keyword>
<keyword evidence="2 4" id="KW-0238">DNA-binding</keyword>
<dbReference type="OrthoDB" id="9815924at2"/>
<dbReference type="PROSITE" id="PS50977">
    <property type="entry name" value="HTH_TETR_2"/>
    <property type="match status" value="1"/>
</dbReference>
<evidence type="ECO:0000256" key="3">
    <source>
        <dbReference type="ARBA" id="ARBA00023163"/>
    </source>
</evidence>
<dbReference type="EMBL" id="CP025746">
    <property type="protein sequence ID" value="QAA32460.1"/>
    <property type="molecule type" value="Genomic_DNA"/>
</dbReference>
<dbReference type="Pfam" id="PF00440">
    <property type="entry name" value="TetR_N"/>
    <property type="match status" value="1"/>
</dbReference>
<dbReference type="Proteomes" id="UP000286268">
    <property type="component" value="Chromosome"/>
</dbReference>
<dbReference type="AlphaFoldDB" id="A0A410DTW2"/>
<gene>
    <name evidence="6" type="ORF">C1I91_12870</name>
</gene>
<evidence type="ECO:0000313" key="6">
    <source>
        <dbReference type="EMBL" id="QAA32460.1"/>
    </source>
</evidence>
<keyword evidence="1" id="KW-0805">Transcription regulation</keyword>
<dbReference type="InterPro" id="IPR001647">
    <property type="entry name" value="HTH_TetR"/>
</dbReference>
<reference evidence="6 7" key="1">
    <citation type="submission" date="2018-01" db="EMBL/GenBank/DDBJ databases">
        <title>Genome Sequencing and Assembly of Anaerobacter polyendosporus strain CT4.</title>
        <authorList>
            <person name="Tachaapaikoon C."/>
            <person name="Sutheeworapong S."/>
            <person name="Jenjaroenpun P."/>
            <person name="Wongsurawat T."/>
            <person name="Nookeaw I."/>
            <person name="Cheawchanlertfa P."/>
            <person name="Kosugi A."/>
            <person name="Cheevadhanarak S."/>
            <person name="Ratanakhanokchai K."/>
        </authorList>
    </citation>
    <scope>NUCLEOTIDE SEQUENCE [LARGE SCALE GENOMIC DNA]</scope>
    <source>
        <strain evidence="6 7">CT4</strain>
    </source>
</reference>
<dbReference type="GO" id="GO:0045892">
    <property type="term" value="P:negative regulation of DNA-templated transcription"/>
    <property type="evidence" value="ECO:0007669"/>
    <property type="project" value="UniProtKB-ARBA"/>
</dbReference>
<feature type="DNA-binding region" description="H-T-H motif" evidence="4">
    <location>
        <begin position="37"/>
        <end position="56"/>
    </location>
</feature>
<dbReference type="InterPro" id="IPR009057">
    <property type="entry name" value="Homeodomain-like_sf"/>
</dbReference>
<dbReference type="SUPFAM" id="SSF46689">
    <property type="entry name" value="Homeodomain-like"/>
    <property type="match status" value="1"/>
</dbReference>
<evidence type="ECO:0000256" key="4">
    <source>
        <dbReference type="PROSITE-ProRule" id="PRU00335"/>
    </source>
</evidence>
<dbReference type="KEGG" id="cmah:C1I91_12870"/>
<evidence type="ECO:0000313" key="7">
    <source>
        <dbReference type="Proteomes" id="UP000286268"/>
    </source>
</evidence>
<sequence>MRGSVSNLDKNKAQDTKQKLLDSAIEVFSEKGFDGARVDEIAARAKVNKAMLYYYFNSKEKLFEELIMQYKQDFKDFRETLVKDTYLDEESSLEFLFEELYKFISNKKDLLRIIIIESIKANSSNDSIFNSILPSAEIKVSRLKDKGIEVEDTVNLMLSSFYYMLVPAAAFIIVGDKWSEFYGFDKEEVKKKFLQVYKEIRKNYISHK</sequence>
<dbReference type="PANTHER" id="PTHR30328:SF54">
    <property type="entry name" value="HTH-TYPE TRANSCRIPTIONAL REPRESSOR SCO4008"/>
    <property type="match status" value="1"/>
</dbReference>
<name>A0A410DTW2_9CLOT</name>
<feature type="domain" description="HTH tetR-type" evidence="5">
    <location>
        <begin position="14"/>
        <end position="74"/>
    </location>
</feature>
<evidence type="ECO:0000259" key="5">
    <source>
        <dbReference type="PROSITE" id="PS50977"/>
    </source>
</evidence>
<protein>
    <recommendedName>
        <fullName evidence="5">HTH tetR-type domain-containing protein</fullName>
    </recommendedName>
</protein>
<dbReference type="PANTHER" id="PTHR30328">
    <property type="entry name" value="TRANSCRIPTIONAL REPRESSOR"/>
    <property type="match status" value="1"/>
</dbReference>
<dbReference type="GO" id="GO:0003677">
    <property type="term" value="F:DNA binding"/>
    <property type="evidence" value="ECO:0007669"/>
    <property type="project" value="UniProtKB-UniRule"/>
</dbReference>
<dbReference type="FunFam" id="1.10.10.60:FF:000141">
    <property type="entry name" value="TetR family transcriptional regulator"/>
    <property type="match status" value="1"/>
</dbReference>